<dbReference type="Gene3D" id="3.40.50.720">
    <property type="entry name" value="NAD(P)-binding Rossmann-like Domain"/>
    <property type="match status" value="1"/>
</dbReference>
<accession>U4P623</accession>
<keyword evidence="2" id="KW-0378">Hydrolase</keyword>
<dbReference type="Gene3D" id="3.40.720.10">
    <property type="entry name" value="Alkaline Phosphatase, subunit A"/>
    <property type="match status" value="1"/>
</dbReference>
<dbReference type="EC" id="3.1.6.-" evidence="2"/>
<dbReference type="Pfam" id="PF00884">
    <property type="entry name" value="Sulfatase"/>
    <property type="match status" value="1"/>
</dbReference>
<dbReference type="GO" id="GO:0016787">
    <property type="term" value="F:hydrolase activity"/>
    <property type="evidence" value="ECO:0007669"/>
    <property type="project" value="UniProtKB-KW"/>
</dbReference>
<protein>
    <submittedName>
        <fullName evidence="2">Sulfatase domain protein</fullName>
        <ecNumber evidence="2">3.1.6.-</ecNumber>
    </submittedName>
</protein>
<sequence>MNIYREKYLEIMKDFFKEEKIDNNLEYICKIIHDCIIGNCDKYKNIAIWGAGEHTDNLMKYFAVQLKKLKYVIENNIEVAKAKYSGYEIIAPDDIIDSNIDCVFISSFASRKQIATSIKNINKNIKIIDFYEVLEEKKIFLPAPFYMLSDEYLEIDKLLKQLNNSLMIEHKKDVLYKLILQYAKIYDFKNMFKFIDVLLKIDNKNELEVLQFKFKLEQLLKEISQKLKGQKDHLILLYIDALRYKDIYDLNNMPYLKCIAENNVDFNNAFSTSITTYESMVSCLSSQMPLENENYKRNFINEEECGFVKEAINKGYKINFYILGHDRFVDSKHINYKSGGTYSATTLWNFITDLAVEESKSISLLYFMQESHPPHIGGSHKINVKPHNTPFSTGEKVNQAQEEYSQQYYEALNYLDYQIQFFMEMLCEENSVVVFSDHGQIIEKAQCNIKDIDTLPGWHDERYKIPLLIKDKRFKNQQIDELFSLIDFNSLLIGIINGELCINKRSFIEMQFSKIHNKVIRKLFLENGLKDYIDSFKVYRNEYYKLVVINENKVRVYKLDDKEIEICKQEEIKNILETYFKEI</sequence>
<name>B2TLT4_CLOBB</name>
<dbReference type="EMBL" id="CP001056">
    <property type="protein sequence ID" value="ACD22528.1"/>
    <property type="molecule type" value="Genomic_DNA"/>
</dbReference>
<dbReference type="PATRIC" id="fig|935198.13.peg.777"/>
<accession>B2TLT4</accession>
<gene>
    <name evidence="2" type="ordered locus">CLL_A0828</name>
</gene>
<dbReference type="KEGG" id="cbk:CLL_A0828"/>
<reference evidence="2" key="2">
    <citation type="submission" date="2009-08" db="EMBL/GenBank/DDBJ databases">
        <authorList>
            <person name="Shrivastava S."/>
            <person name="Brinkac L.M."/>
            <person name="Dodson R.J."/>
            <person name="Harkins D.M."/>
            <person name="Durkin A.S."/>
            <person name="Sutton G."/>
        </authorList>
    </citation>
    <scope>NUCLEOTIDE SEQUENCE</scope>
    <source>
        <strain evidence="2">Eklund 17B</strain>
    </source>
</reference>
<dbReference type="AlphaFoldDB" id="B2TLT4"/>
<evidence type="ECO:0000259" key="1">
    <source>
        <dbReference type="Pfam" id="PF00884"/>
    </source>
</evidence>
<reference evidence="2" key="1">
    <citation type="submission" date="2009-06" db="EMBL/GenBank/DDBJ databases">
        <authorList>
            <consortium name="US DOE Joint Genome Institute (JGI-PGF)"/>
            <person name="Lucas S."/>
            <person name="Copeland A."/>
            <person name="Lapidus A."/>
            <person name="Glavina del Rio T."/>
            <person name="Dalin E."/>
            <person name="Tice H."/>
            <person name="Bruce D."/>
            <person name="Goodwin L."/>
            <person name="Pitluck S."/>
            <person name="Kyrpides N."/>
            <person name="Mavromatis K."/>
            <person name="Ivanova N."/>
            <person name="Saunders E."/>
            <person name="Brettin T."/>
            <person name="Detter J.C."/>
            <person name="Han C."/>
            <person name="Larimer F."/>
            <person name="Land M."/>
            <person name="Hauser L."/>
            <person name="Markowitz V."/>
            <person name="Cheng J.-F."/>
            <person name="Hugenholtz P."/>
            <person name="Woyke T."/>
            <person name="Wu D."/>
            <person name="Gronow S."/>
            <person name="Klenk H.-P."/>
            <person name="Eisen J.A."/>
        </authorList>
    </citation>
    <scope>NUCLEOTIDE SEQUENCE</scope>
    <source>
        <strain evidence="2">Eklund 17B</strain>
    </source>
</reference>
<dbReference type="HOGENOM" id="CLU_467490_0_0_9"/>
<dbReference type="InterPro" id="IPR000917">
    <property type="entry name" value="Sulfatase_N"/>
</dbReference>
<dbReference type="InterPro" id="IPR017850">
    <property type="entry name" value="Alkaline_phosphatase_core_sf"/>
</dbReference>
<evidence type="ECO:0000313" key="2">
    <source>
        <dbReference type="EMBL" id="ACD22528.1"/>
    </source>
</evidence>
<organism evidence="2">
    <name type="scientific">Clostridium botulinum (strain Eklund 17B / Type B)</name>
    <dbReference type="NCBI Taxonomy" id="935198"/>
    <lineage>
        <taxon>Bacteria</taxon>
        <taxon>Bacillati</taxon>
        <taxon>Bacillota</taxon>
        <taxon>Clostridia</taxon>
        <taxon>Eubacteriales</taxon>
        <taxon>Clostridiaceae</taxon>
        <taxon>Clostridium</taxon>
    </lineage>
</organism>
<feature type="domain" description="Sulfatase N-terminal" evidence="1">
    <location>
        <begin position="237"/>
        <end position="488"/>
    </location>
</feature>
<dbReference type="SUPFAM" id="SSF53649">
    <property type="entry name" value="Alkaline phosphatase-like"/>
    <property type="match status" value="1"/>
</dbReference>
<proteinExistence type="predicted"/>